<evidence type="ECO:0000313" key="2">
    <source>
        <dbReference type="EMBL" id="MEQ2311216.1"/>
    </source>
</evidence>
<evidence type="ECO:0000313" key="3">
    <source>
        <dbReference type="Proteomes" id="UP001469553"/>
    </source>
</evidence>
<proteinExistence type="predicted"/>
<organism evidence="2 3">
    <name type="scientific">Ameca splendens</name>
    <dbReference type="NCBI Taxonomy" id="208324"/>
    <lineage>
        <taxon>Eukaryota</taxon>
        <taxon>Metazoa</taxon>
        <taxon>Chordata</taxon>
        <taxon>Craniata</taxon>
        <taxon>Vertebrata</taxon>
        <taxon>Euteleostomi</taxon>
        <taxon>Actinopterygii</taxon>
        <taxon>Neopterygii</taxon>
        <taxon>Teleostei</taxon>
        <taxon>Neoteleostei</taxon>
        <taxon>Acanthomorphata</taxon>
        <taxon>Ovalentaria</taxon>
        <taxon>Atherinomorphae</taxon>
        <taxon>Cyprinodontiformes</taxon>
        <taxon>Goodeidae</taxon>
        <taxon>Ameca</taxon>
    </lineage>
</organism>
<feature type="compositionally biased region" description="Polar residues" evidence="1">
    <location>
        <begin position="89"/>
        <end position="98"/>
    </location>
</feature>
<sequence length="112" mass="12543">MPWCSVSTLLDHAESTSEKDTKFSLSPRTNLLKTENHSPFRSLTCLSTIHLMLETPSEKEPGDRRYTAFSTESHRLPNSASVDRFTLPGTFNSKSNMPSPIVLTPPDDQPNH</sequence>
<reference evidence="2 3" key="1">
    <citation type="submission" date="2021-06" db="EMBL/GenBank/DDBJ databases">
        <authorList>
            <person name="Palmer J.M."/>
        </authorList>
    </citation>
    <scope>NUCLEOTIDE SEQUENCE [LARGE SCALE GENOMIC DNA]</scope>
    <source>
        <strain evidence="2 3">AS_MEX2019</strain>
        <tissue evidence="2">Muscle</tissue>
    </source>
</reference>
<feature type="region of interest" description="Disordered" evidence="1">
    <location>
        <begin position="88"/>
        <end position="112"/>
    </location>
</feature>
<dbReference type="Proteomes" id="UP001469553">
    <property type="component" value="Unassembled WGS sequence"/>
</dbReference>
<comment type="caution">
    <text evidence="2">The sequence shown here is derived from an EMBL/GenBank/DDBJ whole genome shotgun (WGS) entry which is preliminary data.</text>
</comment>
<name>A0ABV0ZYT1_9TELE</name>
<keyword evidence="3" id="KW-1185">Reference proteome</keyword>
<evidence type="ECO:0000256" key="1">
    <source>
        <dbReference type="SAM" id="MobiDB-lite"/>
    </source>
</evidence>
<gene>
    <name evidence="2" type="ORF">AMECASPLE_017430</name>
</gene>
<protein>
    <submittedName>
        <fullName evidence="2">Uncharacterized protein</fullName>
    </submittedName>
</protein>
<dbReference type="EMBL" id="JAHRIP010076542">
    <property type="protein sequence ID" value="MEQ2311216.1"/>
    <property type="molecule type" value="Genomic_DNA"/>
</dbReference>
<accession>A0ABV0ZYT1</accession>